<reference evidence="1 2" key="1">
    <citation type="journal article" date="2013" name="Int. J. Syst. Evol. Microbiol.">
        <title>Roseomonas aerophila sp. nov., isolated from air.</title>
        <authorList>
            <person name="Kim S.J."/>
            <person name="Weon H.Y."/>
            <person name="Ahn J.H."/>
            <person name="Hong S.B."/>
            <person name="Seok S.J."/>
            <person name="Whang K.S."/>
            <person name="Kwon S.W."/>
        </authorList>
    </citation>
    <scope>NUCLEOTIDE SEQUENCE [LARGE SCALE GENOMIC DNA]</scope>
    <source>
        <strain evidence="1 2">NBRC 108923</strain>
    </source>
</reference>
<evidence type="ECO:0000313" key="1">
    <source>
        <dbReference type="EMBL" id="MBC9208179.1"/>
    </source>
</evidence>
<dbReference type="Pfam" id="PF13578">
    <property type="entry name" value="Methyltransf_24"/>
    <property type="match status" value="1"/>
</dbReference>
<organism evidence="1 2">
    <name type="scientific">Teichococcus aerophilus</name>
    <dbReference type="NCBI Taxonomy" id="1224513"/>
    <lineage>
        <taxon>Bacteria</taxon>
        <taxon>Pseudomonadati</taxon>
        <taxon>Pseudomonadota</taxon>
        <taxon>Alphaproteobacteria</taxon>
        <taxon>Acetobacterales</taxon>
        <taxon>Roseomonadaceae</taxon>
        <taxon>Roseomonas</taxon>
    </lineage>
</organism>
<evidence type="ECO:0000313" key="2">
    <source>
        <dbReference type="Proteomes" id="UP000626026"/>
    </source>
</evidence>
<keyword evidence="1" id="KW-0808">Transferase</keyword>
<keyword evidence="1" id="KW-0489">Methyltransferase</keyword>
<dbReference type="Proteomes" id="UP000626026">
    <property type="component" value="Unassembled WGS sequence"/>
</dbReference>
<proteinExistence type="predicted"/>
<dbReference type="Gene3D" id="3.40.50.150">
    <property type="entry name" value="Vaccinia Virus protein VP39"/>
    <property type="match status" value="1"/>
</dbReference>
<dbReference type="InterPro" id="IPR029063">
    <property type="entry name" value="SAM-dependent_MTases_sf"/>
</dbReference>
<dbReference type="EMBL" id="JACTVA010000027">
    <property type="protein sequence ID" value="MBC9208179.1"/>
    <property type="molecule type" value="Genomic_DNA"/>
</dbReference>
<dbReference type="PANTHER" id="PTHR37909:SF1">
    <property type="entry name" value="S-ADENOSYL-L-METHIONINE-DEPENDENT METHYLTRANSFERASES SUPERFAMILY PROTEIN"/>
    <property type="match status" value="1"/>
</dbReference>
<comment type="caution">
    <text evidence="1">The sequence shown here is derived from an EMBL/GenBank/DDBJ whole genome shotgun (WGS) entry which is preliminary data.</text>
</comment>
<keyword evidence="2" id="KW-1185">Reference proteome</keyword>
<name>A0ABR7RPF0_9PROT</name>
<gene>
    <name evidence="1" type="ORF">IBL26_15145</name>
</gene>
<protein>
    <submittedName>
        <fullName evidence="1">Class I SAM-dependent methyltransferase</fullName>
    </submittedName>
</protein>
<sequence>MPPDATPSRTPPPALVLMERLYGEDVFEGFGPVLPPDLQGWNSDHPAFVELFGEVRPRVVIDVGVWKGRSVVFMGNLMRQLGIDGMVIAVDTFLGSPEHWNRKRADRIHTSLRLRHGYPGLYWQFLSNILQAGLRERVVPLAQTSENAALILKRAGVKADLVHVDAAHEYEPALRDARLYWDLLAPGGVLVGDDYSWPEVARAADEFARLVGQELDVQEPKWILRKPLVPAKKVSDFKILW</sequence>
<dbReference type="GO" id="GO:0008168">
    <property type="term" value="F:methyltransferase activity"/>
    <property type="evidence" value="ECO:0007669"/>
    <property type="project" value="UniProtKB-KW"/>
</dbReference>
<dbReference type="PANTHER" id="PTHR37909">
    <property type="entry name" value="S-ADENOSYL-L-METHIONINE-DEPENDENT METHYLTRANSFERASES SUPERFAMILY PROTEIN"/>
    <property type="match status" value="1"/>
</dbReference>
<dbReference type="GO" id="GO:0032259">
    <property type="term" value="P:methylation"/>
    <property type="evidence" value="ECO:0007669"/>
    <property type="project" value="UniProtKB-KW"/>
</dbReference>
<dbReference type="SUPFAM" id="SSF53335">
    <property type="entry name" value="S-adenosyl-L-methionine-dependent methyltransferases"/>
    <property type="match status" value="1"/>
</dbReference>
<dbReference type="RefSeq" id="WP_187785333.1">
    <property type="nucleotide sequence ID" value="NZ_JACTVA010000027.1"/>
</dbReference>
<accession>A0ABR7RPF0</accession>